<name>A0A6L2LAC0_TANCI</name>
<gene>
    <name evidence="3" type="ORF">Tci_030741</name>
</gene>
<evidence type="ECO:0000259" key="2">
    <source>
        <dbReference type="Pfam" id="PF07727"/>
    </source>
</evidence>
<sequence>MSHFTMPRQEPIDEAVFMKVHICEESTFDNDARDQASKLETTVLVDGKKDDVKVVGVIDDQNSEELNVLEDTNEQIRVLPPKTAEEILARERERKARNTLLMAIPEEHLAKFYKITDTKEMWKAIKSRFGGNDESKKMQKYILKKQFEGFSVSNSEGLHKGYDRFQSILSQLEIHGAGVSTEDANQKFLRSLPSSWSQVSLIMRTKPGVDTLSFDDLYNSLRVFESDVKGSTASSSSTQNVAFVSSDSTNNTNEVSTAYGVSTSSGHNSQKEGSSSYTDELIRDGFEMAGGHDFHKIKEVLQKDREKAAILMPRNQLDSTRPKRRDAGNTRHKARDNGRRPAKHDEHKAMVTIDGEGVDWTGHAEDGTENYALMAFNSSNLGSNTEVTSCSKVCEESYAKLKKLYDEQREQLGVASIEIQAYTLALEKGLSKLLNSQTSVKDKYGLWYGTQIHEGVLSYENEVLESVFDSQSSDVEDSPINDRFVKVDSPINDRFVKVEGMHDVPPPMTGIYMPPKFEFRIDKSKFSVQTLEYVPKPVESKLKAVSEPKVWSDAPIIKEYESDTDDEYVFKASVEQEKPSYAFINTAKHVKTPRQTVKDQDICSQNPKVPKRDWTGLMSKRLDMGYGYTRKACFDNLHQTLKGKSIVESGCSRHMTRNKAYLVEYQDFNGGPVAFGGSKGQIIDTECLVLSPNFKLPDEHQVLLGVPKQNNMYSFNLENVVPSRDLACLIAKATVDESSKWNRRLGHPVTIENKVNITAGPKEANNSAGTKDNINAGNSDMEAEHVQEYFVLPLWSSYTLTVKSSEVKNGDEKLIGDTGSKTNEEPVDPKDQVFLEELERLKRQEKEADDAANTLRKTLAKSTEDLLLQAGAARASNTNCVNTASITVNTASTIVNTTSTPVNTASSLRNDIYEVPDDEIFTSASYDDEGAVADFTNLESNVNGHRQEEGIDYDEVSAPVAWIESIRIFLAFASYMGFIVYQMDVKSAFLYGKIDEEVYVSQPSGFIDPKFLKKVYKVAKALYGLYQAPRAWYATLSTFLVKSGYRRGLIDKNLFIKKDKKDIMLVQVYVDGIIFGSTKKSWCDEFEELMKSRFQMSSMGELTFFLGLQVKQKEDGIFISQDKYVAEILKKFDFISEKTSSTPIETKKPSVKDAKAANVDVRIYKSMIGSLMYLTASKPDIMRLISWQCKKQTIVATSTTKAEYVVAVSYRGQVLWIQLQMLDYGFNFINTKIYIDNESTTCIVKNLVFHSKTKHIEIRHHFIRDVYKKKLIQVLKILTDEGVNAAVETLSTTTITISTAEITFFLLGVKKMKEEQAATSKETSNPFMDDGLLKNVKDAKVSNEFKIIKEKIKEY</sequence>
<dbReference type="SUPFAM" id="SSF56672">
    <property type="entry name" value="DNA/RNA polymerases"/>
    <property type="match status" value="1"/>
</dbReference>
<dbReference type="CDD" id="cd09272">
    <property type="entry name" value="RNase_HI_RT_Ty1"/>
    <property type="match status" value="1"/>
</dbReference>
<feature type="region of interest" description="Disordered" evidence="1">
    <location>
        <begin position="313"/>
        <end position="361"/>
    </location>
</feature>
<dbReference type="Pfam" id="PF14223">
    <property type="entry name" value="Retrotran_gag_2"/>
    <property type="match status" value="1"/>
</dbReference>
<dbReference type="EMBL" id="BKCJ010004056">
    <property type="protein sequence ID" value="GEU58763.1"/>
    <property type="molecule type" value="Genomic_DNA"/>
</dbReference>
<dbReference type="Pfam" id="PF07727">
    <property type="entry name" value="RVT_2"/>
    <property type="match status" value="1"/>
</dbReference>
<evidence type="ECO:0000313" key="3">
    <source>
        <dbReference type="EMBL" id="GEU58763.1"/>
    </source>
</evidence>
<protein>
    <submittedName>
        <fullName evidence="3">Copia protein</fullName>
    </submittedName>
</protein>
<evidence type="ECO:0000256" key="1">
    <source>
        <dbReference type="SAM" id="MobiDB-lite"/>
    </source>
</evidence>
<feature type="compositionally biased region" description="Basic and acidic residues" evidence="1">
    <location>
        <begin position="325"/>
        <end position="349"/>
    </location>
</feature>
<organism evidence="3">
    <name type="scientific">Tanacetum cinerariifolium</name>
    <name type="common">Dalmatian daisy</name>
    <name type="synonym">Chrysanthemum cinerariifolium</name>
    <dbReference type="NCBI Taxonomy" id="118510"/>
    <lineage>
        <taxon>Eukaryota</taxon>
        <taxon>Viridiplantae</taxon>
        <taxon>Streptophyta</taxon>
        <taxon>Embryophyta</taxon>
        <taxon>Tracheophyta</taxon>
        <taxon>Spermatophyta</taxon>
        <taxon>Magnoliopsida</taxon>
        <taxon>eudicotyledons</taxon>
        <taxon>Gunneridae</taxon>
        <taxon>Pentapetalae</taxon>
        <taxon>asterids</taxon>
        <taxon>campanulids</taxon>
        <taxon>Asterales</taxon>
        <taxon>Asteraceae</taxon>
        <taxon>Asteroideae</taxon>
        <taxon>Anthemideae</taxon>
        <taxon>Anthemidinae</taxon>
        <taxon>Tanacetum</taxon>
    </lineage>
</organism>
<dbReference type="InterPro" id="IPR013103">
    <property type="entry name" value="RVT_2"/>
</dbReference>
<dbReference type="PANTHER" id="PTHR11439">
    <property type="entry name" value="GAG-POL-RELATED RETROTRANSPOSON"/>
    <property type="match status" value="1"/>
</dbReference>
<dbReference type="InterPro" id="IPR043502">
    <property type="entry name" value="DNA/RNA_pol_sf"/>
</dbReference>
<reference evidence="3" key="1">
    <citation type="journal article" date="2019" name="Sci. Rep.">
        <title>Draft genome of Tanacetum cinerariifolium, the natural source of mosquito coil.</title>
        <authorList>
            <person name="Yamashiro T."/>
            <person name="Shiraishi A."/>
            <person name="Satake H."/>
            <person name="Nakayama K."/>
        </authorList>
    </citation>
    <scope>NUCLEOTIDE SEQUENCE</scope>
</reference>
<feature type="domain" description="Reverse transcriptase Ty1/copia-type" evidence="2">
    <location>
        <begin position="942"/>
        <end position="1145"/>
    </location>
</feature>
<comment type="caution">
    <text evidence="3">The sequence shown here is derived from an EMBL/GenBank/DDBJ whole genome shotgun (WGS) entry which is preliminary data.</text>
</comment>
<accession>A0A6L2LAC0</accession>
<proteinExistence type="predicted"/>
<dbReference type="PANTHER" id="PTHR11439:SF495">
    <property type="entry name" value="REVERSE TRANSCRIPTASE, RNA-DEPENDENT DNA POLYMERASE-RELATED"/>
    <property type="match status" value="1"/>
</dbReference>